<evidence type="ECO:0000256" key="17">
    <source>
        <dbReference type="SAM" id="MobiDB-lite"/>
    </source>
</evidence>
<evidence type="ECO:0000256" key="2">
    <source>
        <dbReference type="ARBA" id="ARBA00004434"/>
    </source>
</evidence>
<evidence type="ECO:0000256" key="11">
    <source>
        <dbReference type="ARBA" id="ARBA00022989"/>
    </source>
</evidence>
<proteinExistence type="inferred from homology"/>
<evidence type="ECO:0000256" key="1">
    <source>
        <dbReference type="ARBA" id="ARBA00003195"/>
    </source>
</evidence>
<dbReference type="OrthoDB" id="5917019at2759"/>
<dbReference type="InterPro" id="IPR019329">
    <property type="entry name" value="NADH_UbQ_OxRdtase_ESSS_su"/>
</dbReference>
<keyword evidence="5" id="KW-0813">Transport</keyword>
<reference evidence="19 20" key="1">
    <citation type="submission" date="2020-03" db="EMBL/GenBank/DDBJ databases">
        <title>Dissostichus mawsoni Genome sequencing and assembly.</title>
        <authorList>
            <person name="Park H."/>
        </authorList>
    </citation>
    <scope>NUCLEOTIDE SEQUENCE [LARGE SCALE GENOMIC DNA]</scope>
    <source>
        <strain evidence="19">DM0001</strain>
        <tissue evidence="19">Muscle</tissue>
    </source>
</reference>
<evidence type="ECO:0000256" key="9">
    <source>
        <dbReference type="ARBA" id="ARBA00022946"/>
    </source>
</evidence>
<organism evidence="19 20">
    <name type="scientific">Dissostichus mawsoni</name>
    <name type="common">Antarctic cod</name>
    <dbReference type="NCBI Taxonomy" id="36200"/>
    <lineage>
        <taxon>Eukaryota</taxon>
        <taxon>Metazoa</taxon>
        <taxon>Chordata</taxon>
        <taxon>Craniata</taxon>
        <taxon>Vertebrata</taxon>
        <taxon>Euteleostomi</taxon>
        <taxon>Actinopterygii</taxon>
        <taxon>Neopterygii</taxon>
        <taxon>Teleostei</taxon>
        <taxon>Neoteleostei</taxon>
        <taxon>Acanthomorphata</taxon>
        <taxon>Eupercaria</taxon>
        <taxon>Perciformes</taxon>
        <taxon>Notothenioidei</taxon>
        <taxon>Nototheniidae</taxon>
        <taxon>Dissostichus</taxon>
    </lineage>
</organism>
<evidence type="ECO:0000256" key="13">
    <source>
        <dbReference type="ARBA" id="ARBA00023136"/>
    </source>
</evidence>
<comment type="function">
    <text evidence="1">Accessory subunit of the mitochondrial membrane respiratory chain NADH dehydrogenase (Complex I), that is believed not to be involved in catalysis. Complex I functions in the transfer of electrons from NADH to the respiratory chain. The immediate electron acceptor for the enzyme is believed to be ubiquinone.</text>
</comment>
<evidence type="ECO:0000256" key="16">
    <source>
        <dbReference type="ARBA" id="ARBA00046528"/>
    </source>
</evidence>
<keyword evidence="10" id="KW-0249">Electron transport</keyword>
<keyword evidence="12" id="KW-0496">Mitochondrion</keyword>
<sequence>MPERAGDPAEFQVQFGTLYGDPALSVNFQQTPHGHYRRLPLGGGKRPNWRIFRRSGVKAFVSVSGSTISFTNSEMLTRLPRLGLSLPRLLCNTPARFVSQSKPSGAAGAASVTELHPPEEKSGHGEVSPYVKNPDYHGFSLDPVVDEWNMRVGFFFGISVALVIGGAFIHYLPDHGMREWARREAERVVLQREQEVFLC</sequence>
<dbReference type="Proteomes" id="UP000518266">
    <property type="component" value="Unassembled WGS sequence"/>
</dbReference>
<evidence type="ECO:0000313" key="19">
    <source>
        <dbReference type="EMBL" id="KAF3859831.1"/>
    </source>
</evidence>
<evidence type="ECO:0000256" key="15">
    <source>
        <dbReference type="ARBA" id="ARBA00031387"/>
    </source>
</evidence>
<dbReference type="PANTHER" id="PTHR13327">
    <property type="entry name" value="NADH-UBIQUINONE OXIDOREDUCTASE ESSS SUBUNIT, MITOCHONDRIAL PRECURSOR"/>
    <property type="match status" value="1"/>
</dbReference>
<evidence type="ECO:0000256" key="3">
    <source>
        <dbReference type="ARBA" id="ARBA00008915"/>
    </source>
</evidence>
<evidence type="ECO:0000256" key="18">
    <source>
        <dbReference type="SAM" id="Phobius"/>
    </source>
</evidence>
<dbReference type="EMBL" id="JAAKFY010000002">
    <property type="protein sequence ID" value="KAF3859831.1"/>
    <property type="molecule type" value="Genomic_DNA"/>
</dbReference>
<name>A0A7J5ZF83_DISMA</name>
<protein>
    <recommendedName>
        <fullName evidence="4">NADH dehydrogenase [ubiquinone] 1 beta subcomplex subunit 11, mitochondrial</fullName>
    </recommendedName>
    <alternativeName>
        <fullName evidence="15">Complex I-ESSS</fullName>
    </alternativeName>
    <alternativeName>
        <fullName evidence="14">NADH-ubiquinone oxidoreductase ESSS subunit</fullName>
    </alternativeName>
</protein>
<dbReference type="GO" id="GO:0005743">
    <property type="term" value="C:mitochondrial inner membrane"/>
    <property type="evidence" value="ECO:0007669"/>
    <property type="project" value="UniProtKB-SubCell"/>
</dbReference>
<evidence type="ECO:0000256" key="7">
    <source>
        <dbReference type="ARBA" id="ARBA00022692"/>
    </source>
</evidence>
<keyword evidence="7 18" id="KW-0812">Transmembrane</keyword>
<gene>
    <name evidence="19" type="ORF">F7725_000086</name>
</gene>
<keyword evidence="20" id="KW-1185">Reference proteome</keyword>
<comment type="similarity">
    <text evidence="3">Belongs to the complex I NDUFB11 subunit family.</text>
</comment>
<dbReference type="Pfam" id="PF10183">
    <property type="entry name" value="ESSS"/>
    <property type="match status" value="1"/>
</dbReference>
<evidence type="ECO:0000256" key="8">
    <source>
        <dbReference type="ARBA" id="ARBA00022792"/>
    </source>
</evidence>
<evidence type="ECO:0000313" key="20">
    <source>
        <dbReference type="Proteomes" id="UP000518266"/>
    </source>
</evidence>
<evidence type="ECO:0000256" key="4">
    <source>
        <dbReference type="ARBA" id="ARBA00018632"/>
    </source>
</evidence>
<evidence type="ECO:0000256" key="10">
    <source>
        <dbReference type="ARBA" id="ARBA00022982"/>
    </source>
</evidence>
<comment type="subcellular location">
    <subcellularLocation>
        <location evidence="2">Mitochondrion inner membrane</location>
        <topology evidence="2">Single-pass membrane protein</topology>
    </subcellularLocation>
</comment>
<comment type="caution">
    <text evidence="19">The sequence shown here is derived from an EMBL/GenBank/DDBJ whole genome shotgun (WGS) entry which is preliminary data.</text>
</comment>
<keyword evidence="8" id="KW-0999">Mitochondrion inner membrane</keyword>
<keyword evidence="6" id="KW-0679">Respiratory chain</keyword>
<evidence type="ECO:0000256" key="14">
    <source>
        <dbReference type="ARBA" id="ARBA00030753"/>
    </source>
</evidence>
<dbReference type="AlphaFoldDB" id="A0A7J5ZF83"/>
<comment type="subunit">
    <text evidence="16">Complex I is composed of 45 different subunits. Interacts with BCAP31.</text>
</comment>
<keyword evidence="11 18" id="KW-1133">Transmembrane helix</keyword>
<dbReference type="PANTHER" id="PTHR13327:SF0">
    <property type="entry name" value="NADH DEHYDROGENASE [UBIQUINONE] 1 BETA SUBCOMPLEX SUBUNIT 11, MITOCHONDRIAL"/>
    <property type="match status" value="1"/>
</dbReference>
<keyword evidence="9" id="KW-0809">Transit peptide</keyword>
<feature type="region of interest" description="Disordered" evidence="17">
    <location>
        <begin position="99"/>
        <end position="128"/>
    </location>
</feature>
<feature type="transmembrane region" description="Helical" evidence="18">
    <location>
        <begin position="152"/>
        <end position="173"/>
    </location>
</feature>
<evidence type="ECO:0000256" key="12">
    <source>
        <dbReference type="ARBA" id="ARBA00023128"/>
    </source>
</evidence>
<keyword evidence="13 18" id="KW-0472">Membrane</keyword>
<evidence type="ECO:0000256" key="5">
    <source>
        <dbReference type="ARBA" id="ARBA00022448"/>
    </source>
</evidence>
<accession>A0A7J5ZF83</accession>
<evidence type="ECO:0000256" key="6">
    <source>
        <dbReference type="ARBA" id="ARBA00022660"/>
    </source>
</evidence>